<dbReference type="Pfam" id="PF00561">
    <property type="entry name" value="Abhydrolase_1"/>
    <property type="match status" value="1"/>
</dbReference>
<keyword evidence="4" id="KW-1185">Reference proteome</keyword>
<organism evidence="3 4">
    <name type="scientific">Acetivibrio straminisolvens JCM 21531</name>
    <dbReference type="NCBI Taxonomy" id="1294263"/>
    <lineage>
        <taxon>Bacteria</taxon>
        <taxon>Bacillati</taxon>
        <taxon>Bacillota</taxon>
        <taxon>Clostridia</taxon>
        <taxon>Eubacteriales</taxon>
        <taxon>Oscillospiraceae</taxon>
        <taxon>Acetivibrio</taxon>
    </lineage>
</organism>
<dbReference type="SUPFAM" id="SSF53474">
    <property type="entry name" value="alpha/beta-Hydrolases"/>
    <property type="match status" value="1"/>
</dbReference>
<protein>
    <submittedName>
        <fullName evidence="3">Bem46 protein</fullName>
    </submittedName>
</protein>
<dbReference type="InterPro" id="IPR000073">
    <property type="entry name" value="AB_hydrolase_1"/>
</dbReference>
<name>W4V343_9FIRM</name>
<comment type="caution">
    <text evidence="3">The sequence shown here is derived from an EMBL/GenBank/DDBJ whole genome shotgun (WGS) entry which is preliminary data.</text>
</comment>
<accession>W4V343</accession>
<dbReference type="PANTHER" id="PTHR12277:SF81">
    <property type="entry name" value="PROTEIN ABHD13"/>
    <property type="match status" value="1"/>
</dbReference>
<evidence type="ECO:0000256" key="1">
    <source>
        <dbReference type="SAM" id="Phobius"/>
    </source>
</evidence>
<evidence type="ECO:0000313" key="4">
    <source>
        <dbReference type="Proteomes" id="UP000019109"/>
    </source>
</evidence>
<proteinExistence type="predicted"/>
<evidence type="ECO:0000259" key="2">
    <source>
        <dbReference type="Pfam" id="PF00561"/>
    </source>
</evidence>
<dbReference type="EMBL" id="BAVR01000011">
    <property type="protein sequence ID" value="GAE87875.1"/>
    <property type="molecule type" value="Genomic_DNA"/>
</dbReference>
<dbReference type="InterPro" id="IPR029058">
    <property type="entry name" value="AB_hydrolase_fold"/>
</dbReference>
<dbReference type="Proteomes" id="UP000019109">
    <property type="component" value="Unassembled WGS sequence"/>
</dbReference>
<keyword evidence="1" id="KW-1133">Transmembrane helix</keyword>
<keyword evidence="1" id="KW-0812">Transmembrane</keyword>
<dbReference type="Gene3D" id="3.40.50.1820">
    <property type="entry name" value="alpha/beta hydrolase"/>
    <property type="match status" value="1"/>
</dbReference>
<gene>
    <name evidence="3" type="ORF">JCM21531_1279</name>
</gene>
<keyword evidence="1" id="KW-0472">Membrane</keyword>
<dbReference type="AlphaFoldDB" id="W4V343"/>
<feature type="transmembrane region" description="Helical" evidence="1">
    <location>
        <begin position="12"/>
        <end position="37"/>
    </location>
</feature>
<evidence type="ECO:0000313" key="3">
    <source>
        <dbReference type="EMBL" id="GAE87875.1"/>
    </source>
</evidence>
<dbReference type="RefSeq" id="WP_201768051.1">
    <property type="nucleotide sequence ID" value="NZ_BAVR01000011.1"/>
</dbReference>
<feature type="domain" description="AB hydrolase-1" evidence="2">
    <location>
        <begin position="85"/>
        <end position="158"/>
    </location>
</feature>
<sequence length="236" mass="26921">MEKKMDIIRSLLKIIMWFLIAGFGCNFIMQTISYSFYKNAKKMTDISCTPQFIKFKETLTGYGNNLDSKNNNKVILFFGGSNYIAYNSVGKYSTKFDYPFISVDYYGTQDSSGKINLKTMKKSAEGLYEWTRNHYPDSEIIIIGHSYGAGIATYLASVRECHFLLIVAGYRDVSDLYNKIIPVFWGPLKVFISNNIRTAEYAENVECPVYIIGSTGDKVLSFSLQENFHAVSKIRK</sequence>
<dbReference type="PANTHER" id="PTHR12277">
    <property type="entry name" value="ALPHA/BETA HYDROLASE DOMAIN-CONTAINING PROTEIN"/>
    <property type="match status" value="1"/>
</dbReference>
<dbReference type="PROSITE" id="PS51257">
    <property type="entry name" value="PROKAR_LIPOPROTEIN"/>
    <property type="match status" value="1"/>
</dbReference>
<dbReference type="STRING" id="1294263.JCM21531_1279"/>
<reference evidence="3" key="1">
    <citation type="journal article" date="2014" name="Genome Announc.">
        <title>Draft Genome Sequence of Clostridium straminisolvens Strain JCM 21531T, Isolated from a Cellulose-Degrading Bacterial Community.</title>
        <authorList>
            <person name="Yuki M."/>
            <person name="Oshima K."/>
            <person name="Suda W."/>
            <person name="Sakamoto M."/>
            <person name="Kitamura K."/>
            <person name="Iida T."/>
            <person name="Hattori M."/>
            <person name="Ohkuma M."/>
        </authorList>
    </citation>
    <scope>NUCLEOTIDE SEQUENCE [LARGE SCALE GENOMIC DNA]</scope>
    <source>
        <strain evidence="3">JCM 21531</strain>
    </source>
</reference>